<dbReference type="NCBIfam" id="NF033672">
    <property type="entry name" value="mbn_chaper_assoc"/>
    <property type="match status" value="1"/>
</dbReference>
<proteinExistence type="predicted"/>
<organism evidence="2 3">
    <name type="scientific">Paenochrobactrum glaciei</name>
    <dbReference type="NCBI Taxonomy" id="486407"/>
    <lineage>
        <taxon>Bacteria</taxon>
        <taxon>Pseudomonadati</taxon>
        <taxon>Pseudomonadota</taxon>
        <taxon>Alphaproteobacteria</taxon>
        <taxon>Hyphomicrobiales</taxon>
        <taxon>Brucellaceae</taxon>
        <taxon>Paenochrobactrum</taxon>
    </lineage>
</organism>
<sequence>MMLLKQSLKHFLIGAVILCGISSVQLATAYASETTEATTAIKHILMDMFDQPEQRLTVDPVIIEGDIAVTGWAQGETGGRALMRRHKGNWHIVLCGGDALREAKALQQFGLTAEQAEKMSKSIAEAEAKLDPAQVQKFSLFDGVMMMNEDGSHPPVEGHH</sequence>
<feature type="signal peptide" evidence="1">
    <location>
        <begin position="1"/>
        <end position="27"/>
    </location>
</feature>
<dbReference type="Proteomes" id="UP001424441">
    <property type="component" value="Unassembled WGS sequence"/>
</dbReference>
<keyword evidence="3" id="KW-1185">Reference proteome</keyword>
<evidence type="ECO:0000313" key="2">
    <source>
        <dbReference type="EMBL" id="GAA0606731.1"/>
    </source>
</evidence>
<feature type="chain" id="PRO_5045908623" description="Copper uptake system-associated protein" evidence="1">
    <location>
        <begin position="28"/>
        <end position="160"/>
    </location>
</feature>
<dbReference type="EMBL" id="BAAADE010000004">
    <property type="protein sequence ID" value="GAA0606731.1"/>
    <property type="molecule type" value="Genomic_DNA"/>
</dbReference>
<evidence type="ECO:0000313" key="3">
    <source>
        <dbReference type="Proteomes" id="UP001424441"/>
    </source>
</evidence>
<evidence type="ECO:0000256" key="1">
    <source>
        <dbReference type="SAM" id="SignalP"/>
    </source>
</evidence>
<comment type="caution">
    <text evidence="2">The sequence shown here is derived from an EMBL/GenBank/DDBJ whole genome shotgun (WGS) entry which is preliminary data.</text>
</comment>
<keyword evidence="1" id="KW-0732">Signal</keyword>
<name>A0ABP3RFR1_9HYPH</name>
<reference evidence="3" key="1">
    <citation type="journal article" date="2019" name="Int. J. Syst. Evol. Microbiol.">
        <title>The Global Catalogue of Microorganisms (GCM) 10K type strain sequencing project: providing services to taxonomists for standard genome sequencing and annotation.</title>
        <authorList>
            <consortium name="The Broad Institute Genomics Platform"/>
            <consortium name="The Broad Institute Genome Sequencing Center for Infectious Disease"/>
            <person name="Wu L."/>
            <person name="Ma J."/>
        </authorList>
    </citation>
    <scope>NUCLEOTIDE SEQUENCE [LARGE SCALE GENOMIC DNA]</scope>
    <source>
        <strain evidence="3">JCM 15115</strain>
    </source>
</reference>
<dbReference type="RefSeq" id="WP_343805664.1">
    <property type="nucleotide sequence ID" value="NZ_BAAADE010000004.1"/>
</dbReference>
<gene>
    <name evidence="2" type="ORF">GCM10008943_22850</name>
</gene>
<accession>A0ABP3RFR1</accession>
<protein>
    <recommendedName>
        <fullName evidence="4">Copper uptake system-associated protein</fullName>
    </recommendedName>
</protein>
<evidence type="ECO:0008006" key="4">
    <source>
        <dbReference type="Google" id="ProtNLM"/>
    </source>
</evidence>